<dbReference type="EMBL" id="JBHSCZ010000002">
    <property type="protein sequence ID" value="MFC4263399.1"/>
    <property type="molecule type" value="Genomic_DNA"/>
</dbReference>
<dbReference type="RefSeq" id="WP_379709898.1">
    <property type="nucleotide sequence ID" value="NZ_JBHSCZ010000002.1"/>
</dbReference>
<protein>
    <submittedName>
        <fullName evidence="2">DUF3078 domain-containing protein</fullName>
    </submittedName>
</protein>
<comment type="caution">
    <text evidence="2">The sequence shown here is derived from an EMBL/GenBank/DDBJ whole genome shotgun (WGS) entry which is preliminary data.</text>
</comment>
<feature type="chain" id="PRO_5045102107" evidence="1">
    <location>
        <begin position="19"/>
        <end position="312"/>
    </location>
</feature>
<reference evidence="3" key="1">
    <citation type="journal article" date="2019" name="Int. J. Syst. Evol. Microbiol.">
        <title>The Global Catalogue of Microorganisms (GCM) 10K type strain sequencing project: providing services to taxonomists for standard genome sequencing and annotation.</title>
        <authorList>
            <consortium name="The Broad Institute Genomics Platform"/>
            <consortium name="The Broad Institute Genome Sequencing Center for Infectious Disease"/>
            <person name="Wu L."/>
            <person name="Ma J."/>
        </authorList>
    </citation>
    <scope>NUCLEOTIDE SEQUENCE [LARGE SCALE GENOMIC DNA]</scope>
    <source>
        <strain evidence="3">CECT 8289</strain>
    </source>
</reference>
<feature type="signal peptide" evidence="1">
    <location>
        <begin position="1"/>
        <end position="18"/>
    </location>
</feature>
<evidence type="ECO:0000313" key="2">
    <source>
        <dbReference type="EMBL" id="MFC4263399.1"/>
    </source>
</evidence>
<organism evidence="2 3">
    <name type="scientific">Ferruginibacter yonginensis</name>
    <dbReference type="NCBI Taxonomy" id="1310416"/>
    <lineage>
        <taxon>Bacteria</taxon>
        <taxon>Pseudomonadati</taxon>
        <taxon>Bacteroidota</taxon>
        <taxon>Chitinophagia</taxon>
        <taxon>Chitinophagales</taxon>
        <taxon>Chitinophagaceae</taxon>
        <taxon>Ferruginibacter</taxon>
    </lineage>
</organism>
<accession>A0ABV8QWR7</accession>
<dbReference type="Proteomes" id="UP001595907">
    <property type="component" value="Unassembled WGS sequence"/>
</dbReference>
<sequence length="312" mass="34926">MKKLICCFFITAYSYCFAQDNTVKFLKAETEKFFAKESLDTSSKNWRKGGQFNFNVNQGTLSNWSAGGDKFSFSLNAFLNTYAFYKKGKHSWDNNLDLAYGIINTTSLGNRKASDRIDLTSKYGFSFTKNMSLALLSNSRTQFAKGYAYLKNSTGGDSASVTSKTFAPAYVLLSLGVDYKPVQALSIFLSPLTQRYVIVTDKRLGKFYGLDSGSRFKNEAGAFFSANFFKKLNANITVKSKLDLFSNYKNNPQNIDVFFSNVFTAKVSKFINVSVNLDIIYDDDTQNVNPEKGPAPQILQLMGIGFAYKFKG</sequence>
<gene>
    <name evidence="2" type="ORF">ACFOWM_10945</name>
</gene>
<proteinExistence type="predicted"/>
<name>A0ABV8QWR7_9BACT</name>
<keyword evidence="3" id="KW-1185">Reference proteome</keyword>
<keyword evidence="1" id="KW-0732">Signal</keyword>
<evidence type="ECO:0000313" key="3">
    <source>
        <dbReference type="Proteomes" id="UP001595907"/>
    </source>
</evidence>
<dbReference type="InterPro" id="IPR021428">
    <property type="entry name" value="DUF3078"/>
</dbReference>
<evidence type="ECO:0000256" key="1">
    <source>
        <dbReference type="SAM" id="SignalP"/>
    </source>
</evidence>
<dbReference type="Pfam" id="PF11276">
    <property type="entry name" value="DUF3078"/>
    <property type="match status" value="1"/>
</dbReference>